<name>A0A378XV97_PAEPO</name>
<dbReference type="EC" id="3.2.1.17" evidence="7"/>
<dbReference type="InterPro" id="IPR002196">
    <property type="entry name" value="Glyco_hydro_24"/>
</dbReference>
<dbReference type="PANTHER" id="PTHR38107">
    <property type="match status" value="1"/>
</dbReference>
<accession>A0A378XV97</accession>
<reference evidence="9 10" key="1">
    <citation type="submission" date="2018-06" db="EMBL/GenBank/DDBJ databases">
        <authorList>
            <consortium name="Pathogen Informatics"/>
            <person name="Doyle S."/>
        </authorList>
    </citation>
    <scope>NUCLEOTIDE SEQUENCE [LARGE SCALE GENOMIC DNA]</scope>
    <source>
        <strain evidence="9 10">NCTC10343</strain>
    </source>
</reference>
<protein>
    <recommendedName>
        <fullName evidence="7">Lysozyme</fullName>
        <ecNumber evidence="7">3.2.1.17</ecNumber>
    </recommendedName>
</protein>
<dbReference type="AlphaFoldDB" id="A0A378XV97"/>
<keyword evidence="6 7" id="KW-0326">Glycosidase</keyword>
<dbReference type="InterPro" id="IPR033907">
    <property type="entry name" value="Endolysin_autolysin"/>
</dbReference>
<evidence type="ECO:0000256" key="8">
    <source>
        <dbReference type="SAM" id="MobiDB-lite"/>
    </source>
</evidence>
<sequence>MQMRKISKAGLSLIKNSEGCRLYAYKPVPTEKWWTIGWGHYGPDVKQGMTITQEQADAMLAEDMGKYEAYVNNPAYVPVTDQLTQNQFDALTSFCYNCGAGNLKALCKGRTVAQIAASITKYDKAGGKVLAGLTRRRQAELDLFNTPSDSTEDKKEDKPVSQERDINVPSKWAATAWAEVTANGYFDGTHPEAQITREESAIVINRLRKNFLALIAGVNGNVTDLDERLKQIESEG</sequence>
<feature type="compositionally biased region" description="Basic and acidic residues" evidence="8">
    <location>
        <begin position="151"/>
        <end position="164"/>
    </location>
</feature>
<dbReference type="GO" id="GO:0016998">
    <property type="term" value="P:cell wall macromolecule catabolic process"/>
    <property type="evidence" value="ECO:0007669"/>
    <property type="project" value="InterPro"/>
</dbReference>
<dbReference type="InterPro" id="IPR023347">
    <property type="entry name" value="Lysozyme_dom_sf"/>
</dbReference>
<dbReference type="GO" id="GO:0042742">
    <property type="term" value="P:defense response to bacterium"/>
    <property type="evidence" value="ECO:0007669"/>
    <property type="project" value="UniProtKB-KW"/>
</dbReference>
<dbReference type="Pfam" id="PF00959">
    <property type="entry name" value="Phage_lysozyme"/>
    <property type="match status" value="1"/>
</dbReference>
<dbReference type="EMBL" id="UGSC01000001">
    <property type="protein sequence ID" value="SUA68260.1"/>
    <property type="molecule type" value="Genomic_DNA"/>
</dbReference>
<evidence type="ECO:0000256" key="2">
    <source>
        <dbReference type="ARBA" id="ARBA00022529"/>
    </source>
</evidence>
<evidence type="ECO:0000256" key="6">
    <source>
        <dbReference type="ARBA" id="ARBA00023295"/>
    </source>
</evidence>
<comment type="similarity">
    <text evidence="7">Belongs to the glycosyl hydrolase 24 family.</text>
</comment>
<keyword evidence="5" id="KW-1035">Host cytoplasm</keyword>
<dbReference type="PANTHER" id="PTHR38107:SF3">
    <property type="entry name" value="LYSOZYME RRRD-RELATED"/>
    <property type="match status" value="1"/>
</dbReference>
<comment type="catalytic activity">
    <reaction evidence="1 7">
        <text>Hydrolysis of (1-&gt;4)-beta-linkages between N-acetylmuramic acid and N-acetyl-D-glucosamine residues in a peptidoglycan and between N-acetyl-D-glucosamine residues in chitodextrins.</text>
        <dbReference type="EC" id="3.2.1.17"/>
    </reaction>
</comment>
<dbReference type="InterPro" id="IPR034690">
    <property type="entry name" value="Endolysin_T4_type"/>
</dbReference>
<evidence type="ECO:0000256" key="5">
    <source>
        <dbReference type="ARBA" id="ARBA00023200"/>
    </source>
</evidence>
<dbReference type="Proteomes" id="UP000254400">
    <property type="component" value="Unassembled WGS sequence"/>
</dbReference>
<keyword evidence="4 7" id="KW-0378">Hydrolase</keyword>
<dbReference type="RefSeq" id="WP_019686690.1">
    <property type="nucleotide sequence ID" value="NZ_CP036496.1"/>
</dbReference>
<evidence type="ECO:0000256" key="7">
    <source>
        <dbReference type="RuleBase" id="RU003788"/>
    </source>
</evidence>
<dbReference type="CDD" id="cd00737">
    <property type="entry name" value="lyz_endolysin_autolysin"/>
    <property type="match status" value="1"/>
</dbReference>
<dbReference type="InterPro" id="IPR023346">
    <property type="entry name" value="Lysozyme-like_dom_sf"/>
</dbReference>
<evidence type="ECO:0000313" key="10">
    <source>
        <dbReference type="Proteomes" id="UP000254400"/>
    </source>
</evidence>
<proteinExistence type="inferred from homology"/>
<evidence type="ECO:0000256" key="4">
    <source>
        <dbReference type="ARBA" id="ARBA00022801"/>
    </source>
</evidence>
<dbReference type="GO" id="GO:0031640">
    <property type="term" value="P:killing of cells of another organism"/>
    <property type="evidence" value="ECO:0007669"/>
    <property type="project" value="UniProtKB-KW"/>
</dbReference>
<keyword evidence="3 7" id="KW-0081">Bacteriolytic enzyme</keyword>
<dbReference type="SUPFAM" id="SSF53955">
    <property type="entry name" value="Lysozyme-like"/>
    <property type="match status" value="1"/>
</dbReference>
<dbReference type="GeneID" id="93350378"/>
<evidence type="ECO:0000313" key="9">
    <source>
        <dbReference type="EMBL" id="SUA68260.1"/>
    </source>
</evidence>
<dbReference type="GO" id="GO:0009253">
    <property type="term" value="P:peptidoglycan catabolic process"/>
    <property type="evidence" value="ECO:0007669"/>
    <property type="project" value="InterPro"/>
</dbReference>
<evidence type="ECO:0000256" key="1">
    <source>
        <dbReference type="ARBA" id="ARBA00000632"/>
    </source>
</evidence>
<keyword evidence="2 7" id="KW-0929">Antimicrobial</keyword>
<dbReference type="HAMAP" id="MF_04110">
    <property type="entry name" value="ENDOLYSIN_T4"/>
    <property type="match status" value="1"/>
</dbReference>
<dbReference type="GO" id="GO:0003796">
    <property type="term" value="F:lysozyme activity"/>
    <property type="evidence" value="ECO:0007669"/>
    <property type="project" value="UniProtKB-EC"/>
</dbReference>
<feature type="region of interest" description="Disordered" evidence="8">
    <location>
        <begin position="143"/>
        <end position="164"/>
    </location>
</feature>
<evidence type="ECO:0000256" key="3">
    <source>
        <dbReference type="ARBA" id="ARBA00022638"/>
    </source>
</evidence>
<dbReference type="InterPro" id="IPR051018">
    <property type="entry name" value="Bacteriophage_GH24"/>
</dbReference>
<dbReference type="Gene3D" id="1.10.530.40">
    <property type="match status" value="1"/>
</dbReference>
<organism evidence="9 10">
    <name type="scientific">Paenibacillus polymyxa</name>
    <name type="common">Bacillus polymyxa</name>
    <dbReference type="NCBI Taxonomy" id="1406"/>
    <lineage>
        <taxon>Bacteria</taxon>
        <taxon>Bacillati</taxon>
        <taxon>Bacillota</taxon>
        <taxon>Bacilli</taxon>
        <taxon>Bacillales</taxon>
        <taxon>Paenibacillaceae</taxon>
        <taxon>Paenibacillus</taxon>
    </lineage>
</organism>
<gene>
    <name evidence="9" type="primary">lyc</name>
    <name evidence="9" type="ORF">NCTC10343_01591</name>
</gene>